<evidence type="ECO:0000256" key="2">
    <source>
        <dbReference type="ARBA" id="ARBA00022448"/>
    </source>
</evidence>
<dbReference type="InterPro" id="IPR000531">
    <property type="entry name" value="Beta-barrel_TonB"/>
</dbReference>
<evidence type="ECO:0000256" key="3">
    <source>
        <dbReference type="ARBA" id="ARBA00022452"/>
    </source>
</evidence>
<keyword evidence="15" id="KW-0675">Receptor</keyword>
<evidence type="ECO:0000256" key="12">
    <source>
        <dbReference type="SAM" id="SignalP"/>
    </source>
</evidence>
<sequence length="614" mass="67300">MSAIALLRPKKGRHLLLILGFVATNPLAVAQSSAFDPVLPTIAVTASRIPTRTEASLSAVTVLTRDAIEQSGARTLVDLLSQTPGVRIVQNGGSGASASLYLRGAEARHTLVLIDGMRIGSATLGTATLEAIPLELIERIEIVRGPASALYGSDAIGGVIQIFTRKGTETTQRRAFVGLGSHEQYQTSVGVSGGNPAFRYALDLGAEGTQGIEATTPANFSHQPDRDGWRNRFASANLSWSLANGGEIALASFATRGRNEYDAWGAGTFNALLHKDLTSNQVTTRLPLTEAWLSTLRLGETRDTSKALASASNVSRFATAQRQLSWQNEVALPLGVLLAAFDLTATEVDATTQYTRTSRIVRGYLLGWQAEQGRHGWQLTARHDDDSQFGGKTTGQAAYRYQFTPEWQGRVAVSSAFKAPTFNQLYWPDTGFGGGNPDLKPETAYQKEVGIRWQRGVTAAELTLFDARVKNLIAGWPPENVARARIKGAELTYASQFGAWHFRINADWLNATDEATGKRLPRRAPAALSAALIYDAKRWQAGIDFNAQRARWDDVANTTRLDGYGRTDLWWHYALTRSWRLEAEIRNLFDQTYETAATYRQPGRTFFVGLRYRD</sequence>
<keyword evidence="3 10" id="KW-1134">Transmembrane beta strand</keyword>
<feature type="domain" description="TonB-dependent receptor-like beta-barrel" evidence="13">
    <location>
        <begin position="192"/>
        <end position="588"/>
    </location>
</feature>
<accession>A0A2Z6DWN0</accession>
<keyword evidence="16" id="KW-1185">Reference proteome</keyword>
<evidence type="ECO:0000256" key="1">
    <source>
        <dbReference type="ARBA" id="ARBA00004571"/>
    </source>
</evidence>
<comment type="similarity">
    <text evidence="10 11">Belongs to the TonB-dependent receptor family.</text>
</comment>
<evidence type="ECO:0000256" key="4">
    <source>
        <dbReference type="ARBA" id="ARBA00022692"/>
    </source>
</evidence>
<dbReference type="InterPro" id="IPR037066">
    <property type="entry name" value="Plug_dom_sf"/>
</dbReference>
<evidence type="ECO:0000256" key="8">
    <source>
        <dbReference type="ARBA" id="ARBA00023136"/>
    </source>
</evidence>
<dbReference type="PANTHER" id="PTHR30069:SF53">
    <property type="entry name" value="COLICIN I RECEPTOR-RELATED"/>
    <property type="match status" value="1"/>
</dbReference>
<keyword evidence="7 11" id="KW-0798">TonB box</keyword>
<name>A0A2Z6DWN0_HYDTE</name>
<dbReference type="InterPro" id="IPR012910">
    <property type="entry name" value="Plug_dom"/>
</dbReference>
<keyword evidence="2 10" id="KW-0813">Transport</keyword>
<keyword evidence="5 12" id="KW-0732">Signal</keyword>
<feature type="domain" description="TonB-dependent receptor plug" evidence="14">
    <location>
        <begin position="56"/>
        <end position="159"/>
    </location>
</feature>
<gene>
    <name evidence="15" type="ORF">HPTL_0598</name>
</gene>
<keyword evidence="8 10" id="KW-0472">Membrane</keyword>
<reference evidence="15 16" key="1">
    <citation type="submission" date="2018-04" db="EMBL/GenBank/DDBJ databases">
        <title>Complete genome sequence of Hydrogenophilus thermoluteolus TH-1.</title>
        <authorList>
            <person name="Arai H."/>
        </authorList>
    </citation>
    <scope>NUCLEOTIDE SEQUENCE [LARGE SCALE GENOMIC DNA]</scope>
    <source>
        <strain evidence="15 16">TH-1</strain>
    </source>
</reference>
<evidence type="ECO:0000313" key="15">
    <source>
        <dbReference type="EMBL" id="BBD76866.1"/>
    </source>
</evidence>
<dbReference type="OrthoDB" id="9760333at2"/>
<evidence type="ECO:0000259" key="14">
    <source>
        <dbReference type="Pfam" id="PF07715"/>
    </source>
</evidence>
<protein>
    <submittedName>
        <fullName evidence="15">TonB-dependent receptor</fullName>
    </submittedName>
</protein>
<proteinExistence type="inferred from homology"/>
<dbReference type="InterPro" id="IPR039426">
    <property type="entry name" value="TonB-dep_rcpt-like"/>
</dbReference>
<keyword evidence="4 10" id="KW-0812">Transmembrane</keyword>
<dbReference type="EMBL" id="AP018558">
    <property type="protein sequence ID" value="BBD76866.1"/>
    <property type="molecule type" value="Genomic_DNA"/>
</dbReference>
<evidence type="ECO:0000256" key="11">
    <source>
        <dbReference type="RuleBase" id="RU003357"/>
    </source>
</evidence>
<dbReference type="Pfam" id="PF00593">
    <property type="entry name" value="TonB_dep_Rec_b-barrel"/>
    <property type="match status" value="1"/>
</dbReference>
<evidence type="ECO:0000256" key="9">
    <source>
        <dbReference type="ARBA" id="ARBA00023237"/>
    </source>
</evidence>
<dbReference type="PANTHER" id="PTHR30069">
    <property type="entry name" value="TONB-DEPENDENT OUTER MEMBRANE RECEPTOR"/>
    <property type="match status" value="1"/>
</dbReference>
<dbReference type="GO" id="GO:0015889">
    <property type="term" value="P:cobalamin transport"/>
    <property type="evidence" value="ECO:0007669"/>
    <property type="project" value="TreeGrafter"/>
</dbReference>
<evidence type="ECO:0000256" key="10">
    <source>
        <dbReference type="PROSITE-ProRule" id="PRU01360"/>
    </source>
</evidence>
<dbReference type="InterPro" id="IPR036942">
    <property type="entry name" value="Beta-barrel_TonB_sf"/>
</dbReference>
<keyword evidence="6" id="KW-0406">Ion transport</keyword>
<dbReference type="AlphaFoldDB" id="A0A2Z6DWN0"/>
<keyword evidence="9 10" id="KW-0998">Cell outer membrane</keyword>
<dbReference type="KEGG" id="htl:HPTL_0598"/>
<dbReference type="SUPFAM" id="SSF56935">
    <property type="entry name" value="Porins"/>
    <property type="match status" value="1"/>
</dbReference>
<dbReference type="Gene3D" id="2.40.170.20">
    <property type="entry name" value="TonB-dependent receptor, beta-barrel domain"/>
    <property type="match status" value="1"/>
</dbReference>
<comment type="subcellular location">
    <subcellularLocation>
        <location evidence="1 10">Cell outer membrane</location>
        <topology evidence="1 10">Multi-pass membrane protein</topology>
    </subcellularLocation>
</comment>
<dbReference type="GO" id="GO:0009279">
    <property type="term" value="C:cell outer membrane"/>
    <property type="evidence" value="ECO:0007669"/>
    <property type="project" value="UniProtKB-SubCell"/>
</dbReference>
<feature type="signal peptide" evidence="12">
    <location>
        <begin position="1"/>
        <end position="30"/>
    </location>
</feature>
<dbReference type="RefSeq" id="WP_119334669.1">
    <property type="nucleotide sequence ID" value="NZ_AP018558.1"/>
</dbReference>
<dbReference type="Proteomes" id="UP000262004">
    <property type="component" value="Chromosome"/>
</dbReference>
<evidence type="ECO:0000256" key="7">
    <source>
        <dbReference type="ARBA" id="ARBA00023077"/>
    </source>
</evidence>
<dbReference type="Gene3D" id="2.170.130.10">
    <property type="entry name" value="TonB-dependent receptor, plug domain"/>
    <property type="match status" value="1"/>
</dbReference>
<dbReference type="CDD" id="cd01347">
    <property type="entry name" value="ligand_gated_channel"/>
    <property type="match status" value="1"/>
</dbReference>
<dbReference type="Pfam" id="PF07715">
    <property type="entry name" value="Plug"/>
    <property type="match status" value="1"/>
</dbReference>
<evidence type="ECO:0000259" key="13">
    <source>
        <dbReference type="Pfam" id="PF00593"/>
    </source>
</evidence>
<evidence type="ECO:0000313" key="16">
    <source>
        <dbReference type="Proteomes" id="UP000262004"/>
    </source>
</evidence>
<organism evidence="15 16">
    <name type="scientific">Hydrogenophilus thermoluteolus</name>
    <name type="common">Pseudomonas hydrogenothermophila</name>
    <dbReference type="NCBI Taxonomy" id="297"/>
    <lineage>
        <taxon>Bacteria</taxon>
        <taxon>Pseudomonadati</taxon>
        <taxon>Pseudomonadota</taxon>
        <taxon>Hydrogenophilia</taxon>
        <taxon>Hydrogenophilales</taxon>
        <taxon>Hydrogenophilaceae</taxon>
        <taxon>Hydrogenophilus</taxon>
    </lineage>
</organism>
<feature type="chain" id="PRO_5016434074" evidence="12">
    <location>
        <begin position="31"/>
        <end position="614"/>
    </location>
</feature>
<dbReference type="PROSITE" id="PS52016">
    <property type="entry name" value="TONB_DEPENDENT_REC_3"/>
    <property type="match status" value="1"/>
</dbReference>
<evidence type="ECO:0000256" key="5">
    <source>
        <dbReference type="ARBA" id="ARBA00022729"/>
    </source>
</evidence>
<dbReference type="GO" id="GO:0006811">
    <property type="term" value="P:monoatomic ion transport"/>
    <property type="evidence" value="ECO:0007669"/>
    <property type="project" value="UniProtKB-KW"/>
</dbReference>
<evidence type="ECO:0000256" key="6">
    <source>
        <dbReference type="ARBA" id="ARBA00023065"/>
    </source>
</evidence>